<dbReference type="InterPro" id="IPR050320">
    <property type="entry name" value="N5-glutamine_MTase"/>
</dbReference>
<evidence type="ECO:0000256" key="5">
    <source>
        <dbReference type="ARBA" id="ARBA00048391"/>
    </source>
</evidence>
<dbReference type="GO" id="GO:0102559">
    <property type="term" value="F:peptide chain release factor N(5)-glutamine methyltransferase activity"/>
    <property type="evidence" value="ECO:0007669"/>
    <property type="project" value="UniProtKB-EC"/>
</dbReference>
<dbReference type="GO" id="GO:0032259">
    <property type="term" value="P:methylation"/>
    <property type="evidence" value="ECO:0007669"/>
    <property type="project" value="UniProtKB-KW"/>
</dbReference>
<proteinExistence type="predicted"/>
<evidence type="ECO:0000313" key="8">
    <source>
        <dbReference type="EMBL" id="EEX72417.1"/>
    </source>
</evidence>
<feature type="domain" description="Methyltransferase small" evidence="6">
    <location>
        <begin position="120"/>
        <end position="208"/>
    </location>
</feature>
<dbReference type="InterPro" id="IPR019874">
    <property type="entry name" value="RF_methyltr_PrmC"/>
</dbReference>
<comment type="catalytic activity">
    <reaction evidence="5">
        <text>L-glutaminyl-[peptide chain release factor] + S-adenosyl-L-methionine = N(5)-methyl-L-glutaminyl-[peptide chain release factor] + S-adenosyl-L-homocysteine + H(+)</text>
        <dbReference type="Rhea" id="RHEA:42896"/>
        <dbReference type="Rhea" id="RHEA-COMP:10271"/>
        <dbReference type="Rhea" id="RHEA-COMP:10272"/>
        <dbReference type="ChEBI" id="CHEBI:15378"/>
        <dbReference type="ChEBI" id="CHEBI:30011"/>
        <dbReference type="ChEBI" id="CHEBI:57856"/>
        <dbReference type="ChEBI" id="CHEBI:59789"/>
        <dbReference type="ChEBI" id="CHEBI:61891"/>
        <dbReference type="EC" id="2.1.1.297"/>
    </reaction>
</comment>
<dbReference type="SUPFAM" id="SSF53335">
    <property type="entry name" value="S-adenosyl-L-methionine-dependent methyltransferases"/>
    <property type="match status" value="1"/>
</dbReference>
<dbReference type="PANTHER" id="PTHR18895">
    <property type="entry name" value="HEMK METHYLTRANSFERASE"/>
    <property type="match status" value="1"/>
</dbReference>
<dbReference type="PANTHER" id="PTHR18895:SF74">
    <property type="entry name" value="MTRF1L RELEASE FACTOR GLUTAMINE METHYLTRANSFERASE"/>
    <property type="match status" value="1"/>
</dbReference>
<dbReference type="Pfam" id="PF05175">
    <property type="entry name" value="MTS"/>
    <property type="match status" value="1"/>
</dbReference>
<dbReference type="CDD" id="cd02440">
    <property type="entry name" value="AdoMet_MTases"/>
    <property type="match status" value="1"/>
</dbReference>
<dbReference type="InterPro" id="IPR004556">
    <property type="entry name" value="HemK-like"/>
</dbReference>
<sequence length="280" mass="31400">MHVYIFYFHYFCSVKDFYRQLLAVLAAHYEAREAQAIAFLVCEEAFGWRKTDIYADKVSQLSTAEQERAAFMLRRLGAGEPVQYVLGATYFDGRPFYVSPAVLIPRPETEELVRWAAEAARGQHFLDVGTGSGCIAISLKLRRPEASVHAWDISPEAIDVACKNAECLGADVQFEVQDLFTAPPKSATVVVSNPPYICEKERAEMAAHVVNFEPVQALFVPDDDPLRYYKALAQLGAEEVFVEINAALRQATADAFRAAGYQQIVCRKDEFGKDRFIYAC</sequence>
<dbReference type="Pfam" id="PF17827">
    <property type="entry name" value="PrmC_N"/>
    <property type="match status" value="1"/>
</dbReference>
<dbReference type="NCBIfam" id="TIGR00536">
    <property type="entry name" value="hemK_fam"/>
    <property type="match status" value="1"/>
</dbReference>
<protein>
    <recommendedName>
        <fullName evidence="1">peptide chain release factor N(5)-glutamine methyltransferase</fullName>
        <ecNumber evidence="1">2.1.1.297</ecNumber>
    </recommendedName>
</protein>
<dbReference type="Gene3D" id="1.10.8.10">
    <property type="entry name" value="DNA helicase RuvA subunit, C-terminal domain"/>
    <property type="match status" value="1"/>
</dbReference>
<keyword evidence="4" id="KW-0949">S-adenosyl-L-methionine</keyword>
<dbReference type="InterPro" id="IPR002052">
    <property type="entry name" value="DNA_methylase_N6_adenine_CS"/>
</dbReference>
<keyword evidence="2 8" id="KW-0489">Methyltransferase</keyword>
<comment type="caution">
    <text evidence="8">The sequence shown here is derived from an EMBL/GenBank/DDBJ whole genome shotgun (WGS) entry which is preliminary data.</text>
</comment>
<dbReference type="Gene3D" id="3.40.50.150">
    <property type="entry name" value="Vaccinia Virus protein VP39"/>
    <property type="match status" value="1"/>
</dbReference>
<dbReference type="NCBIfam" id="TIGR03534">
    <property type="entry name" value="RF_mod_PrmC"/>
    <property type="match status" value="1"/>
</dbReference>
<gene>
    <name evidence="8" type="primary">prmC</name>
    <name evidence="8" type="ORF">GCWU000325_00880</name>
</gene>
<name>C9LF97_9BACT</name>
<dbReference type="GO" id="GO:0003676">
    <property type="term" value="F:nucleic acid binding"/>
    <property type="evidence" value="ECO:0007669"/>
    <property type="project" value="InterPro"/>
</dbReference>
<keyword evidence="9" id="KW-1185">Reference proteome</keyword>
<dbReference type="EMBL" id="ACIJ02000016">
    <property type="protein sequence ID" value="EEX72417.1"/>
    <property type="molecule type" value="Genomic_DNA"/>
</dbReference>
<feature type="domain" description="Release factor glutamine methyltransferase N-terminal" evidence="7">
    <location>
        <begin position="21"/>
        <end position="87"/>
    </location>
</feature>
<evidence type="ECO:0000256" key="2">
    <source>
        <dbReference type="ARBA" id="ARBA00022603"/>
    </source>
</evidence>
<dbReference type="HOGENOM" id="CLU_018398_3_2_10"/>
<dbReference type="Proteomes" id="UP000003460">
    <property type="component" value="Unassembled WGS sequence"/>
</dbReference>
<evidence type="ECO:0000259" key="7">
    <source>
        <dbReference type="Pfam" id="PF17827"/>
    </source>
</evidence>
<dbReference type="InterPro" id="IPR040758">
    <property type="entry name" value="PrmC_N"/>
</dbReference>
<evidence type="ECO:0000259" key="6">
    <source>
        <dbReference type="Pfam" id="PF05175"/>
    </source>
</evidence>
<dbReference type="eggNOG" id="COG2890">
    <property type="taxonomic scope" value="Bacteria"/>
</dbReference>
<accession>C9LF97</accession>
<evidence type="ECO:0000256" key="1">
    <source>
        <dbReference type="ARBA" id="ARBA00012771"/>
    </source>
</evidence>
<keyword evidence="3 8" id="KW-0808">Transferase</keyword>
<dbReference type="PROSITE" id="PS00092">
    <property type="entry name" value="N6_MTASE"/>
    <property type="match status" value="1"/>
</dbReference>
<organism evidence="8 9">
    <name type="scientific">Alloprevotella tannerae ATCC 51259</name>
    <dbReference type="NCBI Taxonomy" id="626522"/>
    <lineage>
        <taxon>Bacteria</taxon>
        <taxon>Pseudomonadati</taxon>
        <taxon>Bacteroidota</taxon>
        <taxon>Bacteroidia</taxon>
        <taxon>Bacteroidales</taxon>
        <taxon>Prevotellaceae</taxon>
        <taxon>Alloprevotella</taxon>
    </lineage>
</organism>
<dbReference type="InterPro" id="IPR029063">
    <property type="entry name" value="SAM-dependent_MTases_sf"/>
</dbReference>
<evidence type="ECO:0000313" key="9">
    <source>
        <dbReference type="Proteomes" id="UP000003460"/>
    </source>
</evidence>
<reference evidence="8" key="1">
    <citation type="submission" date="2009-09" db="EMBL/GenBank/DDBJ databases">
        <authorList>
            <person name="Weinstock G."/>
            <person name="Sodergren E."/>
            <person name="Clifton S."/>
            <person name="Fulton L."/>
            <person name="Fulton B."/>
            <person name="Courtney L."/>
            <person name="Fronick C."/>
            <person name="Harrison M."/>
            <person name="Strong C."/>
            <person name="Farmer C."/>
            <person name="Delahaunty K."/>
            <person name="Markovic C."/>
            <person name="Hall O."/>
            <person name="Minx P."/>
            <person name="Tomlinson C."/>
            <person name="Mitreva M."/>
            <person name="Nelson J."/>
            <person name="Hou S."/>
            <person name="Wollam A."/>
            <person name="Pepin K.H."/>
            <person name="Johnson M."/>
            <person name="Bhonagiri V."/>
            <person name="Nash W.E."/>
            <person name="Warren W."/>
            <person name="Chinwalla A."/>
            <person name="Mardis E.R."/>
            <person name="Wilson R.K."/>
        </authorList>
    </citation>
    <scope>NUCLEOTIDE SEQUENCE [LARGE SCALE GENOMIC DNA]</scope>
    <source>
        <strain evidence="8">ATCC 51259</strain>
    </source>
</reference>
<dbReference type="EC" id="2.1.1.297" evidence="1"/>
<dbReference type="AlphaFoldDB" id="C9LF97"/>
<evidence type="ECO:0000256" key="3">
    <source>
        <dbReference type="ARBA" id="ARBA00022679"/>
    </source>
</evidence>
<evidence type="ECO:0000256" key="4">
    <source>
        <dbReference type="ARBA" id="ARBA00022691"/>
    </source>
</evidence>
<dbReference type="STRING" id="626522.GCWU000325_00880"/>
<dbReference type="InterPro" id="IPR007848">
    <property type="entry name" value="Small_mtfrase_dom"/>
</dbReference>